<dbReference type="Proteomes" id="UP000002058">
    <property type="component" value="Unassembled WGS sequence"/>
</dbReference>
<feature type="compositionally biased region" description="Low complexity" evidence="1">
    <location>
        <begin position="116"/>
        <end position="126"/>
    </location>
</feature>
<protein>
    <submittedName>
        <fullName evidence="2">Uncharacterized protein</fullName>
    </submittedName>
</protein>
<accession>C4JNM4</accession>
<evidence type="ECO:0000313" key="3">
    <source>
        <dbReference type="Proteomes" id="UP000002058"/>
    </source>
</evidence>
<dbReference type="VEuPathDB" id="FungiDB:UREG_03022"/>
<feature type="region of interest" description="Disordered" evidence="1">
    <location>
        <begin position="75"/>
        <end position="177"/>
    </location>
</feature>
<dbReference type="RefSeq" id="XP_002543506.1">
    <property type="nucleotide sequence ID" value="XM_002543460.1"/>
</dbReference>
<dbReference type="eggNOG" id="ENOG502QT51">
    <property type="taxonomic scope" value="Eukaryota"/>
</dbReference>
<dbReference type="KEGG" id="ure:UREG_03022"/>
<feature type="compositionally biased region" description="Basic and acidic residues" evidence="1">
    <location>
        <begin position="163"/>
        <end position="177"/>
    </location>
</feature>
<keyword evidence="3" id="KW-1185">Reference proteome</keyword>
<dbReference type="EMBL" id="CH476616">
    <property type="protein sequence ID" value="EEP78177.1"/>
    <property type="molecule type" value="Genomic_DNA"/>
</dbReference>
<sequence>MSLVEKLTASLEMNLKDPAPPGLENGVSMIVELAIGIAANIPLESRDIVVEYFLPGAPIAESHMKLETTLPPLASLAPENRQNSEPSSAATDRGDQGSLKELAMDSSEVDTIKDTSSSSTANSGYSSKERKKSVFGSLISKKPHPSASQSQPESGRPASAIPRESKERDETDRDETMRIRFAAFVAVEVRSKAAGNIIVKAPVYGLV</sequence>
<organism evidence="2 3">
    <name type="scientific">Uncinocarpus reesii (strain UAMH 1704)</name>
    <dbReference type="NCBI Taxonomy" id="336963"/>
    <lineage>
        <taxon>Eukaryota</taxon>
        <taxon>Fungi</taxon>
        <taxon>Dikarya</taxon>
        <taxon>Ascomycota</taxon>
        <taxon>Pezizomycotina</taxon>
        <taxon>Eurotiomycetes</taxon>
        <taxon>Eurotiomycetidae</taxon>
        <taxon>Onygenales</taxon>
        <taxon>Onygenaceae</taxon>
        <taxon>Uncinocarpus</taxon>
    </lineage>
</organism>
<evidence type="ECO:0000256" key="1">
    <source>
        <dbReference type="SAM" id="MobiDB-lite"/>
    </source>
</evidence>
<gene>
    <name evidence="2" type="ORF">UREG_03022</name>
</gene>
<dbReference type="AlphaFoldDB" id="C4JNM4"/>
<feature type="compositionally biased region" description="Polar residues" evidence="1">
    <location>
        <begin position="80"/>
        <end position="90"/>
    </location>
</feature>
<dbReference type="OrthoDB" id="4155914at2759"/>
<evidence type="ECO:0000313" key="2">
    <source>
        <dbReference type="EMBL" id="EEP78177.1"/>
    </source>
</evidence>
<proteinExistence type="predicted"/>
<dbReference type="STRING" id="336963.C4JNM4"/>
<name>C4JNM4_UNCRE</name>
<dbReference type="GeneID" id="8439368"/>
<dbReference type="InParanoid" id="C4JNM4"/>
<reference evidence="3" key="1">
    <citation type="journal article" date="2009" name="Genome Res.">
        <title>Comparative genomic analyses of the human fungal pathogens Coccidioides and their relatives.</title>
        <authorList>
            <person name="Sharpton T.J."/>
            <person name="Stajich J.E."/>
            <person name="Rounsley S.D."/>
            <person name="Gardner M.J."/>
            <person name="Wortman J.R."/>
            <person name="Jordar V.S."/>
            <person name="Maiti R."/>
            <person name="Kodira C.D."/>
            <person name="Neafsey D.E."/>
            <person name="Zeng Q."/>
            <person name="Hung C.-Y."/>
            <person name="McMahan C."/>
            <person name="Muszewska A."/>
            <person name="Grynberg M."/>
            <person name="Mandel M.A."/>
            <person name="Kellner E.M."/>
            <person name="Barker B.M."/>
            <person name="Galgiani J.N."/>
            <person name="Orbach M.J."/>
            <person name="Kirkland T.N."/>
            <person name="Cole G.T."/>
            <person name="Henn M.R."/>
            <person name="Birren B.W."/>
            <person name="Taylor J.W."/>
        </authorList>
    </citation>
    <scope>NUCLEOTIDE SEQUENCE [LARGE SCALE GENOMIC DNA]</scope>
    <source>
        <strain evidence="3">UAMH 1704</strain>
    </source>
</reference>
<dbReference type="HOGENOM" id="CLU_1327258_0_0_1"/>